<evidence type="ECO:0000256" key="6">
    <source>
        <dbReference type="ARBA" id="ARBA00022723"/>
    </source>
</evidence>
<dbReference type="InterPro" id="IPR023498">
    <property type="entry name" value="Zn_transptr_ZupT"/>
</dbReference>
<feature type="transmembrane region" description="Helical" evidence="13">
    <location>
        <begin position="256"/>
        <end position="275"/>
    </location>
</feature>
<evidence type="ECO:0000256" key="3">
    <source>
        <dbReference type="ARBA" id="ARBA00022448"/>
    </source>
</evidence>
<organism evidence="14 15">
    <name type="scientific">Candidatus Rhodoluna planktonica</name>
    <dbReference type="NCBI Taxonomy" id="535712"/>
    <lineage>
        <taxon>Bacteria</taxon>
        <taxon>Bacillati</taxon>
        <taxon>Actinomycetota</taxon>
        <taxon>Actinomycetes</taxon>
        <taxon>Micrococcales</taxon>
        <taxon>Microbacteriaceae</taxon>
        <taxon>Luna cluster</taxon>
        <taxon>Luna-1 subcluster</taxon>
        <taxon>Rhodoluna</taxon>
    </lineage>
</organism>
<feature type="binding site" description="M2 metal binding site" evidence="13">
    <location>
        <position position="147"/>
    </location>
    <ligand>
        <name>Fe(2+)</name>
        <dbReference type="ChEBI" id="CHEBI:29033"/>
    </ligand>
</feature>
<comment type="catalytic activity">
    <reaction evidence="13">
        <text>Zn(2+)(in) = Zn(2+)(out)</text>
        <dbReference type="Rhea" id="RHEA:29351"/>
        <dbReference type="ChEBI" id="CHEBI:29105"/>
    </reaction>
</comment>
<dbReference type="HAMAP" id="MF_00548">
    <property type="entry name" value="ZupT"/>
    <property type="match status" value="1"/>
</dbReference>
<evidence type="ECO:0000256" key="5">
    <source>
        <dbReference type="ARBA" id="ARBA00022692"/>
    </source>
</evidence>
<dbReference type="NCBIfam" id="NF003243">
    <property type="entry name" value="PRK04201.1"/>
    <property type="match status" value="1"/>
</dbReference>
<dbReference type="GO" id="GO:0046872">
    <property type="term" value="F:metal ion binding"/>
    <property type="evidence" value="ECO:0007669"/>
    <property type="project" value="UniProtKB-KW"/>
</dbReference>
<keyword evidence="9 13" id="KW-1133">Transmembrane helix</keyword>
<reference evidence="14 15" key="1">
    <citation type="journal article" date="2016" name="Biochim. Biophys. Acta">
        <title>Photochemical characterization of actinorhodopsin and its functional existence in the natural host.</title>
        <authorList>
            <person name="Nakamura S."/>
            <person name="Kikukawa T."/>
            <person name="Tamogami J."/>
            <person name="Kamiya M."/>
            <person name="Aizawa T."/>
            <person name="Hahn M.W."/>
            <person name="Ihara K."/>
            <person name="Kamo N."/>
            <person name="Demura M."/>
        </authorList>
    </citation>
    <scope>NUCLEOTIDE SEQUENCE [LARGE SCALE GENOMIC DNA]</scope>
    <source>
        <strain evidence="14 15">MWH-Dar1</strain>
    </source>
</reference>
<feature type="transmembrane region" description="Helical" evidence="13">
    <location>
        <begin position="162"/>
        <end position="185"/>
    </location>
</feature>
<proteinExistence type="inferred from homology"/>
<evidence type="ECO:0000256" key="4">
    <source>
        <dbReference type="ARBA" id="ARBA00022475"/>
    </source>
</evidence>
<dbReference type="Proteomes" id="UP000243784">
    <property type="component" value="Chromosome"/>
</dbReference>
<evidence type="ECO:0000256" key="9">
    <source>
        <dbReference type="ARBA" id="ARBA00022989"/>
    </source>
</evidence>
<comment type="similarity">
    <text evidence="2 13">Belongs to the ZIP transporter (TC 2.A.5) family. ZupT subfamily.</text>
</comment>
<sequence length="277" mass="29147">MDAALITAFLVTLGAGLATGIGSTIAFFTHHTNRAFFAASMGFSAGVMIYLSFVEILPKADARLASGSETTLNSPESSGLTAAFFIAGMLLMALIDNLVPSSSNPHENTDVELIGEDRRPQFQAETSKMMRMGIFMALAIAIHNLPEGLATFMLVLEDPKVGIALAIAVAMHNIPEGIAVSVPIYQATGSRLKAFRLSFLSGLAEPIGAAVGYLVLAQFLSDFLLGAIFAMVAGVMVFLSIDTLLPTARNSARGHLTVYGFIAGMAVMATSLVLLKL</sequence>
<keyword evidence="15" id="KW-1185">Reference proteome</keyword>
<dbReference type="RefSeq" id="WP_070954148.1">
    <property type="nucleotide sequence ID" value="NZ_CP015208.1"/>
</dbReference>
<keyword evidence="10" id="KW-0408">Iron</keyword>
<gene>
    <name evidence="13" type="primary">zupT</name>
    <name evidence="14" type="ORF">A4Z71_01080</name>
</gene>
<evidence type="ECO:0000256" key="1">
    <source>
        <dbReference type="ARBA" id="ARBA00004651"/>
    </source>
</evidence>
<keyword evidence="6" id="KW-0479">Metal-binding</keyword>
<accession>A0A1D9DXW1</accession>
<feature type="binding site" description="M2 metal binding site" evidence="13">
    <location>
        <position position="144"/>
    </location>
    <ligand>
        <name>Fe(2+)</name>
        <dbReference type="ChEBI" id="CHEBI:29033"/>
    </ligand>
</feature>
<feature type="binding site" description="M2 metal binding site" evidence="13">
    <location>
        <position position="205"/>
    </location>
    <ligand>
        <name>Fe(2+)</name>
        <dbReference type="ChEBI" id="CHEBI:29033"/>
    </ligand>
</feature>
<feature type="binding site" description="M1 metal binding site" evidence="13">
    <location>
        <position position="172"/>
    </location>
    <ligand>
        <name>Zn(2+)</name>
        <dbReference type="ChEBI" id="CHEBI:29105"/>
    </ligand>
</feature>
<keyword evidence="7 13" id="KW-0862">Zinc</keyword>
<dbReference type="PANTHER" id="PTHR11040">
    <property type="entry name" value="ZINC/IRON TRANSPORTER"/>
    <property type="match status" value="1"/>
</dbReference>
<dbReference type="PANTHER" id="PTHR11040:SF205">
    <property type="entry name" value="ZINC TRANSPORTER ZUPT"/>
    <property type="match status" value="1"/>
</dbReference>
<dbReference type="AlphaFoldDB" id="A0A1D9DXW1"/>
<feature type="transmembrane region" description="Helical" evidence="13">
    <location>
        <begin position="77"/>
        <end position="95"/>
    </location>
</feature>
<feature type="binding site" description="M2 metal binding site" evidence="13">
    <location>
        <position position="176"/>
    </location>
    <ligand>
        <name>Fe(2+)</name>
        <dbReference type="ChEBI" id="CHEBI:29033"/>
    </ligand>
</feature>
<dbReference type="GO" id="GO:0005385">
    <property type="term" value="F:zinc ion transmembrane transporter activity"/>
    <property type="evidence" value="ECO:0007669"/>
    <property type="project" value="UniProtKB-UniRule"/>
</dbReference>
<evidence type="ECO:0000256" key="2">
    <source>
        <dbReference type="ARBA" id="ARBA00009703"/>
    </source>
</evidence>
<comment type="subcellular location">
    <subcellularLocation>
        <location evidence="1 13">Cell membrane</location>
        <topology evidence="1 13">Multi-pass membrane protein</topology>
    </subcellularLocation>
</comment>
<dbReference type="KEGG" id="rpla:A4Z71_01080"/>
<comment type="function">
    <text evidence="13">Mediates zinc uptake. May also transport other divalent cations.</text>
</comment>
<feature type="transmembrane region" description="Helical" evidence="13">
    <location>
        <begin position="134"/>
        <end position="156"/>
    </location>
</feature>
<keyword evidence="11 13" id="KW-0406">Ion transport</keyword>
<protein>
    <recommendedName>
        <fullName evidence="13">Zinc transporter ZupT</fullName>
    </recommendedName>
</protein>
<dbReference type="InterPro" id="IPR003689">
    <property type="entry name" value="ZIP"/>
</dbReference>
<evidence type="ECO:0000256" key="13">
    <source>
        <dbReference type="HAMAP-Rule" id="MF_00548"/>
    </source>
</evidence>
<evidence type="ECO:0000256" key="11">
    <source>
        <dbReference type="ARBA" id="ARBA00023065"/>
    </source>
</evidence>
<keyword evidence="4 13" id="KW-1003">Cell membrane</keyword>
<evidence type="ECO:0000256" key="12">
    <source>
        <dbReference type="ARBA" id="ARBA00023136"/>
    </source>
</evidence>
<dbReference type="Pfam" id="PF02535">
    <property type="entry name" value="Zip"/>
    <property type="match status" value="1"/>
</dbReference>
<feature type="transmembrane region" description="Helical" evidence="13">
    <location>
        <begin position="6"/>
        <end position="28"/>
    </location>
</feature>
<feature type="transmembrane region" description="Helical" evidence="13">
    <location>
        <begin position="35"/>
        <end position="57"/>
    </location>
</feature>
<keyword evidence="12 13" id="KW-0472">Membrane</keyword>
<evidence type="ECO:0000256" key="7">
    <source>
        <dbReference type="ARBA" id="ARBA00022833"/>
    </source>
</evidence>
<dbReference type="EMBL" id="CP015208">
    <property type="protein sequence ID" value="AOY55635.1"/>
    <property type="molecule type" value="Genomic_DNA"/>
</dbReference>
<feature type="binding site" description="M2 metal binding site" evidence="13">
    <location>
        <position position="173"/>
    </location>
    <ligand>
        <name>Fe(2+)</name>
        <dbReference type="ChEBI" id="CHEBI:29033"/>
    </ligand>
</feature>
<dbReference type="GO" id="GO:0005886">
    <property type="term" value="C:plasma membrane"/>
    <property type="evidence" value="ECO:0007669"/>
    <property type="project" value="UniProtKB-SubCell"/>
</dbReference>
<feature type="binding site" description="M1 metal binding site" evidence="13">
    <location>
        <position position="147"/>
    </location>
    <ligand>
        <name>Zn(2+)</name>
        <dbReference type="ChEBI" id="CHEBI:29105"/>
    </ligand>
</feature>
<evidence type="ECO:0000256" key="10">
    <source>
        <dbReference type="ARBA" id="ARBA00023004"/>
    </source>
</evidence>
<evidence type="ECO:0000313" key="14">
    <source>
        <dbReference type="EMBL" id="AOY55635.1"/>
    </source>
</evidence>
<dbReference type="OrthoDB" id="9787346at2"/>
<keyword evidence="3 13" id="KW-0813">Transport</keyword>
<feature type="transmembrane region" description="Helical" evidence="13">
    <location>
        <begin position="223"/>
        <end position="244"/>
    </location>
</feature>
<name>A0A1D9DXW1_9MICO</name>
<evidence type="ECO:0000256" key="8">
    <source>
        <dbReference type="ARBA" id="ARBA00022906"/>
    </source>
</evidence>
<evidence type="ECO:0000313" key="15">
    <source>
        <dbReference type="Proteomes" id="UP000243784"/>
    </source>
</evidence>
<feature type="transmembrane region" description="Helical" evidence="13">
    <location>
        <begin position="197"/>
        <end position="217"/>
    </location>
</feature>
<dbReference type="STRING" id="535712.A4Z71_01080"/>
<keyword evidence="5 13" id="KW-0812">Transmembrane</keyword>
<keyword evidence="8 13" id="KW-0864">Zinc transport</keyword>
<feature type="binding site" description="M1 metal binding site" evidence="13">
    <location>
        <position position="176"/>
    </location>
    <ligand>
        <name>Zn(2+)</name>
        <dbReference type="ChEBI" id="CHEBI:29105"/>
    </ligand>
</feature>